<dbReference type="RefSeq" id="WP_379768983.1">
    <property type="nucleotide sequence ID" value="NZ_JBHSXI010000012.1"/>
</dbReference>
<dbReference type="AlphaFoldDB" id="A0ABD5UPS0"/>
<comment type="caution">
    <text evidence="3">The sequence shown here is derived from an EMBL/GenBank/DDBJ whole genome shotgun (WGS) entry which is preliminary data.</text>
</comment>
<dbReference type="EMBL" id="JBHSXI010000012">
    <property type="protein sequence ID" value="MFC6889819.1"/>
    <property type="molecule type" value="Genomic_DNA"/>
</dbReference>
<evidence type="ECO:0000256" key="1">
    <source>
        <dbReference type="SAM" id="MobiDB-lite"/>
    </source>
</evidence>
<feature type="compositionally biased region" description="Basic and acidic residues" evidence="1">
    <location>
        <begin position="109"/>
        <end position="119"/>
    </location>
</feature>
<feature type="transmembrane region" description="Helical" evidence="2">
    <location>
        <begin position="38"/>
        <end position="56"/>
    </location>
</feature>
<sequence length="119" mass="12160">MAHDPLSPSEALRSPVGAAVAGVAVLGFVYSVVIVAQLVLGAIVGVGLTVGLYLTYRSLAVLDSLADAAQRIAAVREREVEERSGSSSGPVSRSGSGSSSGSDSTTIRDSSERVAERDR</sequence>
<keyword evidence="2" id="KW-1133">Transmembrane helix</keyword>
<accession>A0ABD5UPS0</accession>
<proteinExistence type="predicted"/>
<dbReference type="InterPro" id="IPR058379">
    <property type="entry name" value="DUF8066"/>
</dbReference>
<feature type="compositionally biased region" description="Low complexity" evidence="1">
    <location>
        <begin position="85"/>
        <end position="108"/>
    </location>
</feature>
<evidence type="ECO:0000256" key="2">
    <source>
        <dbReference type="SAM" id="Phobius"/>
    </source>
</evidence>
<keyword evidence="4" id="KW-1185">Reference proteome</keyword>
<evidence type="ECO:0000313" key="3">
    <source>
        <dbReference type="EMBL" id="MFC6889819.1"/>
    </source>
</evidence>
<keyword evidence="2" id="KW-0472">Membrane</keyword>
<keyword evidence="2" id="KW-0812">Transmembrane</keyword>
<evidence type="ECO:0000313" key="4">
    <source>
        <dbReference type="Proteomes" id="UP001596333"/>
    </source>
</evidence>
<organism evidence="3 4">
    <name type="scientific">Halorubrum trueperi</name>
    <dbReference type="NCBI Taxonomy" id="2004704"/>
    <lineage>
        <taxon>Archaea</taxon>
        <taxon>Methanobacteriati</taxon>
        <taxon>Methanobacteriota</taxon>
        <taxon>Stenosarchaea group</taxon>
        <taxon>Halobacteria</taxon>
        <taxon>Halobacteriales</taxon>
        <taxon>Haloferacaceae</taxon>
        <taxon>Halorubrum</taxon>
    </lineage>
</organism>
<dbReference type="Proteomes" id="UP001596333">
    <property type="component" value="Unassembled WGS sequence"/>
</dbReference>
<feature type="transmembrane region" description="Helical" evidence="2">
    <location>
        <begin position="12"/>
        <end position="32"/>
    </location>
</feature>
<reference evidence="3 4" key="1">
    <citation type="journal article" date="2019" name="Int. J. Syst. Evol. Microbiol.">
        <title>The Global Catalogue of Microorganisms (GCM) 10K type strain sequencing project: providing services to taxonomists for standard genome sequencing and annotation.</title>
        <authorList>
            <consortium name="The Broad Institute Genomics Platform"/>
            <consortium name="The Broad Institute Genome Sequencing Center for Infectious Disease"/>
            <person name="Wu L."/>
            <person name="Ma J."/>
        </authorList>
    </citation>
    <scope>NUCLEOTIDE SEQUENCE [LARGE SCALE GENOMIC DNA]</scope>
    <source>
        <strain evidence="3 4">Y73</strain>
    </source>
</reference>
<gene>
    <name evidence="3" type="ORF">ACFQEY_12435</name>
</gene>
<dbReference type="Pfam" id="PF26262">
    <property type="entry name" value="DUF8066"/>
    <property type="match status" value="1"/>
</dbReference>
<feature type="region of interest" description="Disordered" evidence="1">
    <location>
        <begin position="76"/>
        <end position="119"/>
    </location>
</feature>
<protein>
    <submittedName>
        <fullName evidence="3">Uncharacterized protein</fullName>
    </submittedName>
</protein>
<name>A0ABD5UPS0_9EURY</name>